<dbReference type="OMA" id="EHEKVSN"/>
<keyword evidence="4 11" id="KW-0175">Coiled coil</keyword>
<keyword evidence="3" id="KW-0805">Transcription regulation</keyword>
<evidence type="ECO:0000256" key="10">
    <source>
        <dbReference type="RuleBase" id="RU000682"/>
    </source>
</evidence>
<dbReference type="STRING" id="1590841.A0A2R6RJA3"/>
<reference evidence="15 16" key="1">
    <citation type="submission" date="2017-07" db="EMBL/GenBank/DDBJ databases">
        <title>An improved, manually edited Actinidia chinensis var. chinensis (kiwifruit) genome highlights the challenges associated with draft genomes and gene prediction in plants.</title>
        <authorList>
            <person name="Pilkington S."/>
            <person name="Crowhurst R."/>
            <person name="Hilario E."/>
            <person name="Nardozza S."/>
            <person name="Fraser L."/>
            <person name="Peng Y."/>
            <person name="Gunaseelan K."/>
            <person name="Simpson R."/>
            <person name="Tahir J."/>
            <person name="Deroles S."/>
            <person name="Templeton K."/>
            <person name="Luo Z."/>
            <person name="Davy M."/>
            <person name="Cheng C."/>
            <person name="Mcneilage M."/>
            <person name="Scaglione D."/>
            <person name="Liu Y."/>
            <person name="Zhang Q."/>
            <person name="Datson P."/>
            <person name="De Silva N."/>
            <person name="Gardiner S."/>
            <person name="Bassett H."/>
            <person name="Chagne D."/>
            <person name="Mccallum J."/>
            <person name="Dzierzon H."/>
            <person name="Deng C."/>
            <person name="Wang Y.-Y."/>
            <person name="Barron N."/>
            <person name="Manako K."/>
            <person name="Bowen J."/>
            <person name="Foster T."/>
            <person name="Erridge Z."/>
            <person name="Tiffin H."/>
            <person name="Waite C."/>
            <person name="Davies K."/>
            <person name="Grierson E."/>
            <person name="Laing W."/>
            <person name="Kirk R."/>
            <person name="Chen X."/>
            <person name="Wood M."/>
            <person name="Montefiori M."/>
            <person name="Brummell D."/>
            <person name="Schwinn K."/>
            <person name="Catanach A."/>
            <person name="Fullerton C."/>
            <person name="Li D."/>
            <person name="Meiyalaghan S."/>
            <person name="Nieuwenhuizen N."/>
            <person name="Read N."/>
            <person name="Prakash R."/>
            <person name="Hunter D."/>
            <person name="Zhang H."/>
            <person name="Mckenzie M."/>
            <person name="Knabel M."/>
            <person name="Harris A."/>
            <person name="Allan A."/>
            <person name="Chen A."/>
            <person name="Janssen B."/>
            <person name="Plunkett B."/>
            <person name="Dwamena C."/>
            <person name="Voogd C."/>
            <person name="Leif D."/>
            <person name="Lafferty D."/>
            <person name="Souleyre E."/>
            <person name="Varkonyi-Gasic E."/>
            <person name="Gambi F."/>
            <person name="Hanley J."/>
            <person name="Yao J.-L."/>
            <person name="Cheung J."/>
            <person name="David K."/>
            <person name="Warren B."/>
            <person name="Marsh K."/>
            <person name="Snowden K."/>
            <person name="Lin-Wang K."/>
            <person name="Brian L."/>
            <person name="Martinez-Sanchez M."/>
            <person name="Wang M."/>
            <person name="Ileperuma N."/>
            <person name="Macnee N."/>
            <person name="Campin R."/>
            <person name="Mcatee P."/>
            <person name="Drummond R."/>
            <person name="Espley R."/>
            <person name="Ireland H."/>
            <person name="Wu R."/>
            <person name="Atkinson R."/>
            <person name="Karunairetnam S."/>
            <person name="Bulley S."/>
            <person name="Chunkath S."/>
            <person name="Hanley Z."/>
            <person name="Storey R."/>
            <person name="Thrimawithana A."/>
            <person name="Thomson S."/>
            <person name="David C."/>
            <person name="Testolin R."/>
        </authorList>
    </citation>
    <scope>NUCLEOTIDE SEQUENCE [LARGE SCALE GENOMIC DNA]</scope>
    <source>
        <strain evidence="16">cv. Red5</strain>
        <tissue evidence="15">Young leaf</tissue>
    </source>
</reference>
<evidence type="ECO:0000256" key="11">
    <source>
        <dbReference type="SAM" id="Coils"/>
    </source>
</evidence>
<reference evidence="16" key="2">
    <citation type="journal article" date="2018" name="BMC Genomics">
        <title>A manually annotated Actinidia chinensis var. chinensis (kiwifruit) genome highlights the challenges associated with draft genomes and gene prediction in plants.</title>
        <authorList>
            <person name="Pilkington S.M."/>
            <person name="Crowhurst R."/>
            <person name="Hilario E."/>
            <person name="Nardozza S."/>
            <person name="Fraser L."/>
            <person name="Peng Y."/>
            <person name="Gunaseelan K."/>
            <person name="Simpson R."/>
            <person name="Tahir J."/>
            <person name="Deroles S.C."/>
            <person name="Templeton K."/>
            <person name="Luo Z."/>
            <person name="Davy M."/>
            <person name="Cheng C."/>
            <person name="McNeilage M."/>
            <person name="Scaglione D."/>
            <person name="Liu Y."/>
            <person name="Zhang Q."/>
            <person name="Datson P."/>
            <person name="De Silva N."/>
            <person name="Gardiner S.E."/>
            <person name="Bassett H."/>
            <person name="Chagne D."/>
            <person name="McCallum J."/>
            <person name="Dzierzon H."/>
            <person name="Deng C."/>
            <person name="Wang Y.Y."/>
            <person name="Barron L."/>
            <person name="Manako K."/>
            <person name="Bowen J."/>
            <person name="Foster T.M."/>
            <person name="Erridge Z.A."/>
            <person name="Tiffin H."/>
            <person name="Waite C.N."/>
            <person name="Davies K.M."/>
            <person name="Grierson E.P."/>
            <person name="Laing W.A."/>
            <person name="Kirk R."/>
            <person name="Chen X."/>
            <person name="Wood M."/>
            <person name="Montefiori M."/>
            <person name="Brummell D.A."/>
            <person name="Schwinn K.E."/>
            <person name="Catanach A."/>
            <person name="Fullerton C."/>
            <person name="Li D."/>
            <person name="Meiyalaghan S."/>
            <person name="Nieuwenhuizen N."/>
            <person name="Read N."/>
            <person name="Prakash R."/>
            <person name="Hunter D."/>
            <person name="Zhang H."/>
            <person name="McKenzie M."/>
            <person name="Knabel M."/>
            <person name="Harris A."/>
            <person name="Allan A.C."/>
            <person name="Gleave A."/>
            <person name="Chen A."/>
            <person name="Janssen B.J."/>
            <person name="Plunkett B."/>
            <person name="Ampomah-Dwamena C."/>
            <person name="Voogd C."/>
            <person name="Leif D."/>
            <person name="Lafferty D."/>
            <person name="Souleyre E.J.F."/>
            <person name="Varkonyi-Gasic E."/>
            <person name="Gambi F."/>
            <person name="Hanley J."/>
            <person name="Yao J.L."/>
            <person name="Cheung J."/>
            <person name="David K.M."/>
            <person name="Warren B."/>
            <person name="Marsh K."/>
            <person name="Snowden K.C."/>
            <person name="Lin-Wang K."/>
            <person name="Brian L."/>
            <person name="Martinez-Sanchez M."/>
            <person name="Wang M."/>
            <person name="Ileperuma N."/>
            <person name="Macnee N."/>
            <person name="Campin R."/>
            <person name="McAtee P."/>
            <person name="Drummond R.S.M."/>
            <person name="Espley R.V."/>
            <person name="Ireland H.S."/>
            <person name="Wu R."/>
            <person name="Atkinson R.G."/>
            <person name="Karunairetnam S."/>
            <person name="Bulley S."/>
            <person name="Chunkath S."/>
            <person name="Hanley Z."/>
            <person name="Storey R."/>
            <person name="Thrimawithana A.H."/>
            <person name="Thomson S."/>
            <person name="David C."/>
            <person name="Testolin R."/>
            <person name="Huang H."/>
            <person name="Hellens R.P."/>
            <person name="Schaffer R.J."/>
        </authorList>
    </citation>
    <scope>NUCLEOTIDE SEQUENCE [LARGE SCALE GENOMIC DNA]</scope>
    <source>
        <strain evidence="16">cv. Red5</strain>
    </source>
</reference>
<evidence type="ECO:0000256" key="6">
    <source>
        <dbReference type="ARBA" id="ARBA00023155"/>
    </source>
</evidence>
<keyword evidence="16" id="KW-1185">Reference proteome</keyword>
<dbReference type="InterPro" id="IPR002913">
    <property type="entry name" value="START_lipid-bd_dom"/>
</dbReference>
<dbReference type="Pfam" id="PF25797">
    <property type="entry name" value="PDF2_C"/>
    <property type="match status" value="1"/>
</dbReference>
<evidence type="ECO:0000256" key="1">
    <source>
        <dbReference type="ARBA" id="ARBA00004123"/>
    </source>
</evidence>
<dbReference type="Pfam" id="PF01852">
    <property type="entry name" value="START"/>
    <property type="match status" value="1"/>
</dbReference>
<dbReference type="GO" id="GO:0000981">
    <property type="term" value="F:DNA-binding transcription factor activity, RNA polymerase II-specific"/>
    <property type="evidence" value="ECO:0007669"/>
    <property type="project" value="InterPro"/>
</dbReference>
<dbReference type="InParanoid" id="A0A2R6RJA3"/>
<proteinExistence type="inferred from homology"/>
<feature type="DNA-binding region" description="Homeobox" evidence="9">
    <location>
        <begin position="24"/>
        <end position="83"/>
    </location>
</feature>
<dbReference type="InterPro" id="IPR001356">
    <property type="entry name" value="HD"/>
</dbReference>
<dbReference type="PROSITE" id="PS50848">
    <property type="entry name" value="START"/>
    <property type="match status" value="1"/>
</dbReference>
<evidence type="ECO:0000256" key="8">
    <source>
        <dbReference type="ARBA" id="ARBA00023242"/>
    </source>
</evidence>
<dbReference type="InterPro" id="IPR009057">
    <property type="entry name" value="Homeodomain-like_sf"/>
</dbReference>
<dbReference type="Gene3D" id="1.10.10.60">
    <property type="entry name" value="Homeodomain-like"/>
    <property type="match status" value="1"/>
</dbReference>
<feature type="domain" description="Homeobox" evidence="13">
    <location>
        <begin position="22"/>
        <end position="82"/>
    </location>
</feature>
<dbReference type="InterPro" id="IPR017970">
    <property type="entry name" value="Homeobox_CS"/>
</dbReference>
<comment type="caution">
    <text evidence="15">The sequence shown here is derived from an EMBL/GenBank/DDBJ whole genome shotgun (WGS) entry which is preliminary data.</text>
</comment>
<dbReference type="SMART" id="SM00389">
    <property type="entry name" value="HOX"/>
    <property type="match status" value="1"/>
</dbReference>
<feature type="region of interest" description="Disordered" evidence="12">
    <location>
        <begin position="1"/>
        <end position="29"/>
    </location>
</feature>
<keyword evidence="7" id="KW-0804">Transcription</keyword>
<dbReference type="InterPro" id="IPR042160">
    <property type="entry name" value="HD-Zip_IV"/>
</dbReference>
<dbReference type="CDD" id="cd08875">
    <property type="entry name" value="START_ArGLABRA2_like"/>
    <property type="match status" value="1"/>
</dbReference>
<dbReference type="GO" id="GO:0008289">
    <property type="term" value="F:lipid binding"/>
    <property type="evidence" value="ECO:0007669"/>
    <property type="project" value="InterPro"/>
</dbReference>
<dbReference type="PANTHER" id="PTHR45654">
    <property type="entry name" value="HOMEOBOX-LEUCINE ZIPPER PROTEIN MERISTEM L1"/>
    <property type="match status" value="1"/>
</dbReference>
<evidence type="ECO:0000313" key="16">
    <source>
        <dbReference type="Proteomes" id="UP000241394"/>
    </source>
</evidence>
<dbReference type="Proteomes" id="UP000241394">
    <property type="component" value="Chromosome LG5"/>
</dbReference>
<dbReference type="PROSITE" id="PS50071">
    <property type="entry name" value="HOMEOBOX_2"/>
    <property type="match status" value="1"/>
</dbReference>
<evidence type="ECO:0000259" key="14">
    <source>
        <dbReference type="PROSITE" id="PS50848"/>
    </source>
</evidence>
<gene>
    <name evidence="15" type="ORF">CEY00_Acc05340</name>
</gene>
<dbReference type="GO" id="GO:0003677">
    <property type="term" value="F:DNA binding"/>
    <property type="evidence" value="ECO:0007669"/>
    <property type="project" value="UniProtKB-UniRule"/>
</dbReference>
<feature type="coiled-coil region" evidence="11">
    <location>
        <begin position="76"/>
        <end position="151"/>
    </location>
</feature>
<dbReference type="FunFam" id="1.10.10.60:FF:000229">
    <property type="entry name" value="Homeobox-leucine zipper protein HDG1"/>
    <property type="match status" value="1"/>
</dbReference>
<evidence type="ECO:0000256" key="7">
    <source>
        <dbReference type="ARBA" id="ARBA00023163"/>
    </source>
</evidence>
<evidence type="ECO:0000256" key="4">
    <source>
        <dbReference type="ARBA" id="ARBA00023054"/>
    </source>
</evidence>
<evidence type="ECO:0000256" key="5">
    <source>
        <dbReference type="ARBA" id="ARBA00023125"/>
    </source>
</evidence>
<dbReference type="PROSITE" id="PS00027">
    <property type="entry name" value="HOMEOBOX_1"/>
    <property type="match status" value="1"/>
</dbReference>
<dbReference type="SMART" id="SM00234">
    <property type="entry name" value="START"/>
    <property type="match status" value="1"/>
</dbReference>
<name>A0A2R6RJA3_ACTCC</name>
<dbReference type="Gene3D" id="3.30.530.20">
    <property type="match status" value="1"/>
</dbReference>
<evidence type="ECO:0000313" key="15">
    <source>
        <dbReference type="EMBL" id="PSS30080.1"/>
    </source>
</evidence>
<dbReference type="EMBL" id="NKQK01000005">
    <property type="protein sequence ID" value="PSS30080.1"/>
    <property type="molecule type" value="Genomic_DNA"/>
</dbReference>
<dbReference type="SUPFAM" id="SSF46689">
    <property type="entry name" value="Homeodomain-like"/>
    <property type="match status" value="1"/>
</dbReference>
<feature type="domain" description="START" evidence="14">
    <location>
        <begin position="208"/>
        <end position="444"/>
    </location>
</feature>
<evidence type="ECO:0000256" key="2">
    <source>
        <dbReference type="ARBA" id="ARBA00006789"/>
    </source>
</evidence>
<dbReference type="InterPro" id="IPR057993">
    <property type="entry name" value="HD-Zip_IV_C"/>
</dbReference>
<evidence type="ECO:0000256" key="9">
    <source>
        <dbReference type="PROSITE-ProRule" id="PRU00108"/>
    </source>
</evidence>
<accession>A0A2R6RJA3</accession>
<keyword evidence="5 9" id="KW-0238">DNA-binding</keyword>
<evidence type="ECO:0000256" key="12">
    <source>
        <dbReference type="SAM" id="MobiDB-lite"/>
    </source>
</evidence>
<evidence type="ECO:0000259" key="13">
    <source>
        <dbReference type="PROSITE" id="PS50071"/>
    </source>
</evidence>
<keyword evidence="6 9" id="KW-0371">Homeobox</keyword>
<comment type="similarity">
    <text evidence="2">Belongs to the HD-ZIP homeobox family. Class IV subfamily.</text>
</comment>
<dbReference type="AlphaFoldDB" id="A0A2R6RJA3"/>
<dbReference type="PANTHER" id="PTHR45654:SF9">
    <property type="entry name" value="HOMEOBOX-LEUCINE ZIPPER PROTEIN HDG10-RELATED"/>
    <property type="match status" value="1"/>
</dbReference>
<evidence type="ECO:0000256" key="3">
    <source>
        <dbReference type="ARBA" id="ARBA00023015"/>
    </source>
</evidence>
<dbReference type="CDD" id="cd00086">
    <property type="entry name" value="homeodomain"/>
    <property type="match status" value="1"/>
</dbReference>
<dbReference type="SUPFAM" id="SSF55961">
    <property type="entry name" value="Bet v1-like"/>
    <property type="match status" value="2"/>
</dbReference>
<comment type="subcellular location">
    <subcellularLocation>
        <location evidence="1 9 10">Nucleus</location>
    </subcellularLocation>
</comment>
<dbReference type="Pfam" id="PF00046">
    <property type="entry name" value="Homeodomain"/>
    <property type="match status" value="1"/>
</dbReference>
<protein>
    <submittedName>
        <fullName evidence="15">Homeobox-leucine zipper protein</fullName>
    </submittedName>
</protein>
<dbReference type="GO" id="GO:0005634">
    <property type="term" value="C:nucleus"/>
    <property type="evidence" value="ECO:0007669"/>
    <property type="project" value="UniProtKB-SubCell"/>
</dbReference>
<dbReference type="InterPro" id="IPR023393">
    <property type="entry name" value="START-like_dom_sf"/>
</dbReference>
<dbReference type="OrthoDB" id="6159439at2759"/>
<organism evidence="15 16">
    <name type="scientific">Actinidia chinensis var. chinensis</name>
    <name type="common">Chinese soft-hair kiwi</name>
    <dbReference type="NCBI Taxonomy" id="1590841"/>
    <lineage>
        <taxon>Eukaryota</taxon>
        <taxon>Viridiplantae</taxon>
        <taxon>Streptophyta</taxon>
        <taxon>Embryophyta</taxon>
        <taxon>Tracheophyta</taxon>
        <taxon>Spermatophyta</taxon>
        <taxon>Magnoliopsida</taxon>
        <taxon>eudicotyledons</taxon>
        <taxon>Gunneridae</taxon>
        <taxon>Pentapetalae</taxon>
        <taxon>asterids</taxon>
        <taxon>Ericales</taxon>
        <taxon>Actinidiaceae</taxon>
        <taxon>Actinidia</taxon>
    </lineage>
</organism>
<dbReference type="Gramene" id="PSS30080">
    <property type="protein sequence ID" value="PSS30080"/>
    <property type="gene ID" value="CEY00_Acc05340"/>
</dbReference>
<keyword evidence="8 9" id="KW-0539">Nucleus</keyword>
<sequence>MDVAYGGNFSGSGDEQEASNRRRSKKHYHRHTSYQIQQLEAFFKECPHPDDTQRRQLSRELGLDPKQIKFWFQNKRTQTKAQTERADNNALRLENEKIQCENLAFKEALKNVICPTCGGPPVGEEERQLNLQKLRMENSQLKQDYERCSHMIANVLGKPVEQIQSLSRSLGLQTAGFPGQGLLEISSLGHDFGNSNNCPMEHQLNGTQEMEKSAMIDIAASAMDELIRLLRVNEPVWIKSPIDGRYVLHRESYNKLFPSLNHFKSSTTRMESSKDSGVVAMSAMHLLDMFLDSNKWVDLFPTMVTKARTIEVIDTRMLGDQAGSLQLMYEQMHILSPLVAPREFYFLRYCREIEPSIWVMVDVSYDGSSEDPHAPSLRPWRLPSGCMVQEKSSGCCEVTWVEHVEVDDKSQTHRLYRDLVSGGSAYGAQRWIVTLQRMSERLAFALAGTILPSHELGGVIDLPEGRRSIMDLSHRMVKNFWAMLSMSGKLDFPHLSELNNSGVRVSVRQSNEPGQPCGMVVSAASSLWLPRSCEDLLNFFRDEKTRSQWDVLSSGNPVHEIAHISCGTHPGNCISIIQPYVPNESNMLVLQESCIDPLGSLVIYAPIDFPAIKSAINGEDSTNIPILPSGFIISGDGRSEKLGSGASTSTSSKRTGGSLLTVAFQILVCTLSHSKQLSMESVATVNTLVCSTVQKIKATLDCSNVD</sequence>